<dbReference type="Gene3D" id="3.30.497.10">
    <property type="entry name" value="Antithrombin, subunit I, domain 2"/>
    <property type="match status" value="5"/>
</dbReference>
<dbReference type="PROSITE" id="PS00284">
    <property type="entry name" value="SERPIN"/>
    <property type="match status" value="2"/>
</dbReference>
<accession>A0A3L8SLZ3</accession>
<feature type="domain" description="Serpin" evidence="10">
    <location>
        <begin position="886"/>
        <end position="1145"/>
    </location>
</feature>
<evidence type="ECO:0000259" key="10">
    <source>
        <dbReference type="SMART" id="SM00093"/>
    </source>
</evidence>
<dbReference type="InterPro" id="IPR000215">
    <property type="entry name" value="Serpin_fam"/>
</dbReference>
<dbReference type="EMBL" id="QUSF01000013">
    <property type="protein sequence ID" value="RLW04462.1"/>
    <property type="molecule type" value="Genomic_DNA"/>
</dbReference>
<organism evidence="11 12">
    <name type="scientific">Chloebia gouldiae</name>
    <name type="common">Gouldian finch</name>
    <name type="synonym">Erythrura gouldiae</name>
    <dbReference type="NCBI Taxonomy" id="44316"/>
    <lineage>
        <taxon>Eukaryota</taxon>
        <taxon>Metazoa</taxon>
        <taxon>Chordata</taxon>
        <taxon>Craniata</taxon>
        <taxon>Vertebrata</taxon>
        <taxon>Euteleostomi</taxon>
        <taxon>Archelosauria</taxon>
        <taxon>Archosauria</taxon>
        <taxon>Dinosauria</taxon>
        <taxon>Saurischia</taxon>
        <taxon>Theropoda</taxon>
        <taxon>Coelurosauria</taxon>
        <taxon>Aves</taxon>
        <taxon>Neognathae</taxon>
        <taxon>Neoaves</taxon>
        <taxon>Telluraves</taxon>
        <taxon>Australaves</taxon>
        <taxon>Passeriformes</taxon>
        <taxon>Passeroidea</taxon>
        <taxon>Passeridae</taxon>
        <taxon>Chloebia</taxon>
    </lineage>
</organism>
<dbReference type="STRING" id="44316.ENSEGOP00005008576"/>
<evidence type="ECO:0000256" key="8">
    <source>
        <dbReference type="ARBA" id="ARBA00073281"/>
    </source>
</evidence>
<dbReference type="PANTHER" id="PTHR11461:SF180">
    <property type="entry name" value="LEUKOCYTE ELASTASE INHIBITOR"/>
    <property type="match status" value="1"/>
</dbReference>
<evidence type="ECO:0000256" key="6">
    <source>
        <dbReference type="ARBA" id="ARBA00022990"/>
    </source>
</evidence>
<dbReference type="InterPro" id="IPR023796">
    <property type="entry name" value="Serpin_dom"/>
</dbReference>
<evidence type="ECO:0000256" key="2">
    <source>
        <dbReference type="ARBA" id="ARBA00006426"/>
    </source>
</evidence>
<evidence type="ECO:0000256" key="9">
    <source>
        <dbReference type="ARBA" id="ARBA00079383"/>
    </source>
</evidence>
<dbReference type="InterPro" id="IPR023795">
    <property type="entry name" value="Serpin_CS"/>
</dbReference>
<keyword evidence="4" id="KW-0646">Protease inhibitor</keyword>
<dbReference type="PANTHER" id="PTHR11461">
    <property type="entry name" value="SERINE PROTEASE INHIBITOR, SERPIN"/>
    <property type="match status" value="1"/>
</dbReference>
<feature type="domain" description="Serpin" evidence="10">
    <location>
        <begin position="1222"/>
        <end position="1587"/>
    </location>
</feature>
<dbReference type="GO" id="GO:0005634">
    <property type="term" value="C:nucleus"/>
    <property type="evidence" value="ECO:0007669"/>
    <property type="project" value="UniProtKB-SubCell"/>
</dbReference>
<comment type="subcellular location">
    <subcellularLocation>
        <location evidence="1">Cytoplasm</location>
    </subcellularLocation>
</comment>
<dbReference type="InterPro" id="IPR036186">
    <property type="entry name" value="Serpin_sf"/>
</dbReference>
<keyword evidence="5" id="KW-0722">Serine protease inhibitor</keyword>
<dbReference type="FunFam" id="2.30.39.10:FF:000050">
    <property type="entry name" value="Heterochromatin-associated protein MENT"/>
    <property type="match status" value="1"/>
</dbReference>
<name>A0A3L8SLZ3_CHLGU</name>
<evidence type="ECO:0000313" key="11">
    <source>
        <dbReference type="EMBL" id="RLW04462.1"/>
    </source>
</evidence>
<evidence type="ECO:0000256" key="1">
    <source>
        <dbReference type="ARBA" id="ARBA00004496"/>
    </source>
</evidence>
<comment type="caution">
    <text evidence="11">The sequence shown here is derived from an EMBL/GenBank/DDBJ whole genome shotgun (WGS) entry which is preliminary data.</text>
</comment>
<feature type="domain" description="Serpin" evidence="10">
    <location>
        <begin position="13"/>
        <end position="417"/>
    </location>
</feature>
<dbReference type="OrthoDB" id="671595at2759"/>
<dbReference type="SUPFAM" id="SSF56574">
    <property type="entry name" value="Serpins"/>
    <property type="match status" value="5"/>
</dbReference>
<dbReference type="FunFam" id="3.30.497.10:FF:000001">
    <property type="entry name" value="Serine protease inhibitor"/>
    <property type="match status" value="2"/>
</dbReference>
<protein>
    <recommendedName>
        <fullName evidence="8">Leukocyte elastase inhibitor</fullName>
    </recommendedName>
    <alternativeName>
        <fullName evidence="9">Serpin B1</fullName>
    </alternativeName>
</protein>
<dbReference type="SMART" id="SM00093">
    <property type="entry name" value="SERPIN"/>
    <property type="match status" value="4"/>
</dbReference>
<dbReference type="FunFam" id="2.30.39.10:FF:000001">
    <property type="entry name" value="Serpin family B member 2"/>
    <property type="match status" value="1"/>
</dbReference>
<sequence>MDTLNKGNTSFALDFFKQQCQEDDDKNILFSPWSISSALATVYLGAKGNTADQMAQVLHFNKAEGAKNVTTTIRMHVYSRTEESLSNRHACFQKTEIGKSDNIHTGFKALSFEINQPTRNYLLKSVNQLYGEKSLPFSKEYLYLAKKYYSAEPQSVDFVGAADATRRDINSSVEQQTEGKIQNLLPPASIDSLTRLVLINALYFKGNWATKFEAAATRQRPFRINMHTTKPVPMMYLRDKFNLNYIESAQADVLELPYVNNDLSMFILLPSDISGLQKLERELTFENLSTWTKPELMEKMNMEVYLPRFTLEEKYDLKSTLSRMGIQDAFTEGQADFTAMSKTGDLFLSQVFHKCYLEVNEEGTEAAAASSATLASRSLGATVIFLADHPFLFFIRHNKTNTILFLGSHDCNEISSPTQPVGCPSLTLLHIFASVFLMIFSLKLDTQCPSQSLSLVFYAEVVKMEVVSTSVGNFTIDLFNKLNENNKGKNIFFSPWSISAALALTYLGAKGTTATEMAEDPENKQAADIHSGFKKLLTAINKPRSAYSLKSANRIYMEKTFLLLPTYIQLSKNYYKAEPQKINFKTAPEQSGKEINTWVEKQTEGKIKNLLSARDVTNSTKLILINAIYFKAEWEVKFKAEDTELQPFRLSKNKTKPVKMMHIRRTFPVLIMATMNFKMIELPYVKRELSMFILLPDDIKDNSTGLEQLERELTYEKLSEWTDSKKMTETLVDLYLPKFKMEETYDLSDNLIRMGMHSAFSSNADFSGMTENAISISKVFHKSFVAVDEKGTEAAAATAVIIEMTATHISHALKFRVDHPFYFFIRHNNNNCKRPHLQQMPKRPTQSGSFISLYSDEDNGNVRACPNIYQGVPMESLSVSTNSFTLDLYKKLNETSKGQNIFFSPWSIATALAMVHLGAKGDTASQMAEDPEHEGAENIHSGFKKLLCDINKRRSTYLLKTANRLYEEKTYPLLPTKTTPVHMMFLKDKFFILHETTMKFRIIELPYVENELSMFVLLPDDISDNTTGLELVERELTYDKLSEWTKSDNMMKAEVDLYLPKLKLEENYDLKSPLSSMGIQNAFDPGQADFTGMSAKKDLFISQVIHKAFVEINEEEVVFVQVLSLNNALDAHNGYQSLLSEINDPNTKYLLRTANRLYGEKTFEFLPSFIESSQKSYHAGLEQMDFLHAWENSREQINGWVEERTEAITMESLSNANGRFAIDLLRRFSEANPTGNVFFSPVSISAALAMVLLGAKGNTEAQVLKTLHLDKVEDVHSRFQALTMDINRSDAPYLLRLASRLFGEKSYSFLQDFLTNTQKLYGADLATVDFLQACDKARKEINQWVEEKTEGKISDLLSEGSVDSMTKLVLVNAIYFKANWAEKFQEADTTDATFRLNKNEKSTVKMMYQKNKFNFGYIPEEKIRVLELPYDGRELSMIILLPDDTEEDSSGLQKMEKQLTLEKLQEWTQPEHLYSADVHVRLPKFKLEESYDLKADLGAMGLLDVFDSGKADLSGMSGARDLFLSAVVHKAFVEVNEEGTEAAAATAGIAMLCMAIEEDFNADHPFLFFIRHNPTQSILFLGRFASP</sequence>
<dbReference type="Proteomes" id="UP000276834">
    <property type="component" value="Unassembled WGS sequence"/>
</dbReference>
<evidence type="ECO:0000256" key="7">
    <source>
        <dbReference type="ARBA" id="ARBA00059846"/>
    </source>
</evidence>
<dbReference type="FunFam" id="2.30.39.10:FF:000014">
    <property type="entry name" value="Serpin family B member 9"/>
    <property type="match status" value="1"/>
</dbReference>
<keyword evidence="3" id="KW-0963">Cytoplasm</keyword>
<feature type="domain" description="Serpin" evidence="10">
    <location>
        <begin position="476"/>
        <end position="831"/>
    </location>
</feature>
<dbReference type="Gene3D" id="2.10.310.10">
    <property type="entry name" value="Serpins superfamily"/>
    <property type="match status" value="1"/>
</dbReference>
<dbReference type="CDD" id="cd19560">
    <property type="entry name" value="serpinB1_LEI"/>
    <property type="match status" value="1"/>
</dbReference>
<reference evidence="11 12" key="1">
    <citation type="journal article" date="2018" name="Proc. R. Soc. B">
        <title>A non-coding region near Follistatin controls head colour polymorphism in the Gouldian finch.</title>
        <authorList>
            <person name="Toomey M.B."/>
            <person name="Marques C.I."/>
            <person name="Andrade P."/>
            <person name="Araujo P.M."/>
            <person name="Sabatino S."/>
            <person name="Gazda M.A."/>
            <person name="Afonso S."/>
            <person name="Lopes R.J."/>
            <person name="Corbo J.C."/>
            <person name="Carneiro M."/>
        </authorList>
    </citation>
    <scope>NUCLEOTIDE SEQUENCE [LARGE SCALE GENOMIC DNA]</scope>
    <source>
        <strain evidence="11">Red01</strain>
        <tissue evidence="11">Muscle</tissue>
    </source>
</reference>
<comment type="similarity">
    <text evidence="2">Belongs to the serpin family. Ov-serpin subfamily.</text>
</comment>
<keyword evidence="12" id="KW-1185">Reference proteome</keyword>
<dbReference type="Gene3D" id="2.30.39.10">
    <property type="entry name" value="Alpha-1-antitrypsin, domain 1"/>
    <property type="match status" value="3"/>
</dbReference>
<dbReference type="FunFam" id="2.10.310.10:FF:000001">
    <property type="entry name" value="Serpin family A member 1"/>
    <property type="match status" value="1"/>
</dbReference>
<evidence type="ECO:0000256" key="3">
    <source>
        <dbReference type="ARBA" id="ARBA00022490"/>
    </source>
</evidence>
<keyword evidence="6" id="KW-0007">Acetylation</keyword>
<evidence type="ECO:0000256" key="5">
    <source>
        <dbReference type="ARBA" id="ARBA00022900"/>
    </source>
</evidence>
<dbReference type="CDD" id="cd19956">
    <property type="entry name" value="serpinB"/>
    <property type="match status" value="1"/>
</dbReference>
<comment type="function">
    <text evidence="7">Regulates the activity of the neutrophil proteases.</text>
</comment>
<dbReference type="GO" id="GO:0004867">
    <property type="term" value="F:serine-type endopeptidase inhibitor activity"/>
    <property type="evidence" value="ECO:0007669"/>
    <property type="project" value="InterPro"/>
</dbReference>
<dbReference type="Pfam" id="PF00079">
    <property type="entry name" value="Serpin"/>
    <property type="match status" value="5"/>
</dbReference>
<dbReference type="GO" id="GO:0005737">
    <property type="term" value="C:cytoplasm"/>
    <property type="evidence" value="ECO:0007669"/>
    <property type="project" value="UniProtKB-SubCell"/>
</dbReference>
<dbReference type="GO" id="GO:0005615">
    <property type="term" value="C:extracellular space"/>
    <property type="evidence" value="ECO:0007669"/>
    <property type="project" value="InterPro"/>
</dbReference>
<evidence type="ECO:0000313" key="12">
    <source>
        <dbReference type="Proteomes" id="UP000276834"/>
    </source>
</evidence>
<gene>
    <name evidence="11" type="ORF">DV515_00005758</name>
</gene>
<dbReference type="InterPro" id="IPR042185">
    <property type="entry name" value="Serpin_sf_2"/>
</dbReference>
<dbReference type="InterPro" id="IPR042178">
    <property type="entry name" value="Serpin_sf_1"/>
</dbReference>
<evidence type="ECO:0000256" key="4">
    <source>
        <dbReference type="ARBA" id="ARBA00022690"/>
    </source>
</evidence>
<proteinExistence type="inferred from homology"/>